<dbReference type="SUPFAM" id="SSF51735">
    <property type="entry name" value="NAD(P)-binding Rossmann-fold domains"/>
    <property type="match status" value="1"/>
</dbReference>
<dbReference type="InterPro" id="IPR008927">
    <property type="entry name" value="6-PGluconate_DH-like_C_sf"/>
</dbReference>
<dbReference type="GO" id="GO:0051287">
    <property type="term" value="F:NAD binding"/>
    <property type="evidence" value="ECO:0007669"/>
    <property type="project" value="InterPro"/>
</dbReference>
<dbReference type="Gene3D" id="3.40.50.720">
    <property type="entry name" value="NAD(P)-binding Rossmann-like Domain"/>
    <property type="match status" value="1"/>
</dbReference>
<evidence type="ECO:0000256" key="4">
    <source>
        <dbReference type="PIRSR" id="PIRSR000103-1"/>
    </source>
</evidence>
<dbReference type="Gene3D" id="1.10.1040.10">
    <property type="entry name" value="N-(1-d-carboxylethyl)-l-norvaline Dehydrogenase, domain 2"/>
    <property type="match status" value="1"/>
</dbReference>
<feature type="domain" description="6-phosphogluconate dehydrogenase NADP-binding" evidence="5">
    <location>
        <begin position="5"/>
        <end position="157"/>
    </location>
</feature>
<evidence type="ECO:0000259" key="6">
    <source>
        <dbReference type="Pfam" id="PF14833"/>
    </source>
</evidence>
<dbReference type="EMBL" id="JQFZ01000016">
    <property type="protein sequence ID" value="KGO63096.1"/>
    <property type="molecule type" value="Genomic_DNA"/>
</dbReference>
<protein>
    <submittedName>
        <fullName evidence="7">Dehydrogenase, multihelical</fullName>
    </submittedName>
</protein>
<reference evidence="7 8" key="1">
    <citation type="journal article" date="2015" name="Mol. Plant Microbe Interact.">
        <title>Genome, transcriptome, and functional analyses of Penicillium expansum provide new insights into secondary metabolism and pathogenicity.</title>
        <authorList>
            <person name="Ballester A.R."/>
            <person name="Marcet-Houben M."/>
            <person name="Levin E."/>
            <person name="Sela N."/>
            <person name="Selma-Lazaro C."/>
            <person name="Carmona L."/>
            <person name="Wisniewski M."/>
            <person name="Droby S."/>
            <person name="Gonzalez-Candelas L."/>
            <person name="Gabaldon T."/>
        </authorList>
    </citation>
    <scope>NUCLEOTIDE SEQUENCE [LARGE SCALE GENOMIC DNA]</scope>
    <source>
        <strain evidence="7 8">MD-8</strain>
    </source>
</reference>
<dbReference type="Pfam" id="PF03446">
    <property type="entry name" value="NAD_binding_2"/>
    <property type="match status" value="1"/>
</dbReference>
<dbReference type="InterPro" id="IPR029154">
    <property type="entry name" value="HIBADH-like_NADP-bd"/>
</dbReference>
<dbReference type="PANTHER" id="PTHR43580">
    <property type="entry name" value="OXIDOREDUCTASE GLYR1-RELATED"/>
    <property type="match status" value="1"/>
</dbReference>
<dbReference type="SUPFAM" id="SSF48179">
    <property type="entry name" value="6-phosphogluconate dehydrogenase C-terminal domain-like"/>
    <property type="match status" value="1"/>
</dbReference>
<sequence length="307" mass="33153">MVPAKLAWIGLGNMGRGMCKNIIQKSPYFPPLLAYNRTITRAHEFVDSLNSNGCQVASTVAEAVQSADLIFTCLSDDAAVENIALASTESGPIAGKLFVDCSTIHPDTARKARDMFGAHGASFVACPVFGPPSFAGSGQLICVLAGTQENIQRVKPYTTGVMGRANIEFIGEDVGQASKMKLLGNSFVLSFVEKLGEGMVLAEKSGVGVDPLIQWLELMLPGVLPAYAMRMKSGEYHRKKDPLFAANLARKDARHVLDIAQSVEVSMKSVELAEHYLREVEEYTMGGDITAMYGAIRREAGLPYENN</sequence>
<dbReference type="RefSeq" id="XP_016603581.1">
    <property type="nucleotide sequence ID" value="XM_016741571.1"/>
</dbReference>
<evidence type="ECO:0000256" key="1">
    <source>
        <dbReference type="ARBA" id="ARBA00007598"/>
    </source>
</evidence>
<gene>
    <name evidence="7" type="ORF">PEX2_042960</name>
</gene>
<dbReference type="PANTHER" id="PTHR43580:SF3">
    <property type="entry name" value="6-PHOSPHOGLUCONATE DEHYDROGENASE FAMILY PROTEIN (AFU_ORTHOLOGUE AFUA_2G11600)"/>
    <property type="match status" value="1"/>
</dbReference>
<dbReference type="Pfam" id="PF14833">
    <property type="entry name" value="NAD_binding_11"/>
    <property type="match status" value="1"/>
</dbReference>
<comment type="similarity">
    <text evidence="1">Belongs to the HIBADH-related family. NP60 subfamily.</text>
</comment>
<dbReference type="GO" id="GO:0050661">
    <property type="term" value="F:NADP binding"/>
    <property type="evidence" value="ECO:0007669"/>
    <property type="project" value="InterPro"/>
</dbReference>
<dbReference type="OrthoDB" id="435038at2759"/>
<evidence type="ECO:0000256" key="3">
    <source>
        <dbReference type="ARBA" id="ARBA00023027"/>
    </source>
</evidence>
<accession>A0A0A2K8A9</accession>
<feature type="domain" description="3-hydroxyisobutyrate dehydrogenase-like NAD-binding" evidence="6">
    <location>
        <begin position="175"/>
        <end position="294"/>
    </location>
</feature>
<keyword evidence="3" id="KW-0520">NAD</keyword>
<evidence type="ECO:0000259" key="5">
    <source>
        <dbReference type="Pfam" id="PF03446"/>
    </source>
</evidence>
<dbReference type="STRING" id="27334.A0A0A2K8A9"/>
<dbReference type="InterPro" id="IPR013328">
    <property type="entry name" value="6PGD_dom2"/>
</dbReference>
<dbReference type="VEuPathDB" id="FungiDB:PEXP_071270"/>
<dbReference type="GO" id="GO:0016491">
    <property type="term" value="F:oxidoreductase activity"/>
    <property type="evidence" value="ECO:0007669"/>
    <property type="project" value="UniProtKB-KW"/>
</dbReference>
<name>A0A0A2K8A9_PENEN</name>
<dbReference type="AlphaFoldDB" id="A0A0A2K8A9"/>
<evidence type="ECO:0000313" key="7">
    <source>
        <dbReference type="EMBL" id="KGO63096.1"/>
    </source>
</evidence>
<organism evidence="7 8">
    <name type="scientific">Penicillium expansum</name>
    <name type="common">Blue mold rot fungus</name>
    <dbReference type="NCBI Taxonomy" id="27334"/>
    <lineage>
        <taxon>Eukaryota</taxon>
        <taxon>Fungi</taxon>
        <taxon>Dikarya</taxon>
        <taxon>Ascomycota</taxon>
        <taxon>Pezizomycotina</taxon>
        <taxon>Eurotiomycetes</taxon>
        <taxon>Eurotiomycetidae</taxon>
        <taxon>Eurotiales</taxon>
        <taxon>Aspergillaceae</taxon>
        <taxon>Penicillium</taxon>
    </lineage>
</organism>
<dbReference type="GeneID" id="27676990"/>
<dbReference type="PIRSF" id="PIRSF000103">
    <property type="entry name" value="HIBADH"/>
    <property type="match status" value="1"/>
</dbReference>
<comment type="caution">
    <text evidence="7">The sequence shown here is derived from an EMBL/GenBank/DDBJ whole genome shotgun (WGS) entry which is preliminary data.</text>
</comment>
<keyword evidence="2" id="KW-0560">Oxidoreductase</keyword>
<feature type="active site" evidence="4">
    <location>
        <position position="181"/>
    </location>
</feature>
<dbReference type="InterPro" id="IPR006115">
    <property type="entry name" value="6PGDH_NADP-bd"/>
</dbReference>
<evidence type="ECO:0000256" key="2">
    <source>
        <dbReference type="ARBA" id="ARBA00023002"/>
    </source>
</evidence>
<dbReference type="InterPro" id="IPR015815">
    <property type="entry name" value="HIBADH-related"/>
</dbReference>
<evidence type="ECO:0000313" key="8">
    <source>
        <dbReference type="Proteomes" id="UP000030143"/>
    </source>
</evidence>
<dbReference type="PhylomeDB" id="A0A0A2K8A9"/>
<proteinExistence type="inferred from homology"/>
<dbReference type="InterPro" id="IPR036291">
    <property type="entry name" value="NAD(P)-bd_dom_sf"/>
</dbReference>
<dbReference type="Proteomes" id="UP000030143">
    <property type="component" value="Unassembled WGS sequence"/>
</dbReference>
<keyword evidence="8" id="KW-1185">Reference proteome</keyword>
<dbReference type="HOGENOM" id="CLU_035117_5_1_1"/>
<dbReference type="InterPro" id="IPR051265">
    <property type="entry name" value="HIBADH-related_NP60_sf"/>
</dbReference>